<feature type="non-terminal residue" evidence="1">
    <location>
        <position position="1"/>
    </location>
</feature>
<dbReference type="GO" id="GO:0004141">
    <property type="term" value="F:dethiobiotin synthase activity"/>
    <property type="evidence" value="ECO:0007669"/>
    <property type="project" value="UniProtKB-EC"/>
</dbReference>
<comment type="caution">
    <text evidence="1">The sequence shown here is derived from an EMBL/GenBank/DDBJ whole genome shotgun (WGS) entry which is preliminary data.</text>
</comment>
<sequence>IDVLGKKLPAPLIGELPYLPRAEQRELGQYIRLSMLGNVLSVDRVVA</sequence>
<reference evidence="1" key="2">
    <citation type="submission" date="2018-09" db="EMBL/GenBank/DDBJ databases">
        <authorList>
            <consortium name="NCBI Pathogen Detection Project"/>
        </authorList>
    </citation>
    <scope>NUCLEOTIDE SEQUENCE</scope>
    <source>
        <strain evidence="1">2702-77</strain>
    </source>
</reference>
<accession>A0A702BTD1</accession>
<organism evidence="1">
    <name type="scientific">Salmonella bongori serovar 44:r:-</name>
    <dbReference type="NCBI Taxonomy" id="1967585"/>
    <lineage>
        <taxon>Bacteria</taxon>
        <taxon>Pseudomonadati</taxon>
        <taxon>Pseudomonadota</taxon>
        <taxon>Gammaproteobacteria</taxon>
        <taxon>Enterobacterales</taxon>
        <taxon>Enterobacteriaceae</taxon>
        <taxon>Salmonella</taxon>
    </lineage>
</organism>
<name>A0A702BTD1_SALBN</name>
<protein>
    <submittedName>
        <fullName evidence="1">Dethiobiotin synthase</fullName>
        <ecNumber evidence="1">6.3.3.3</ecNumber>
    </submittedName>
</protein>
<evidence type="ECO:0000313" key="1">
    <source>
        <dbReference type="EMBL" id="HAC6696686.1"/>
    </source>
</evidence>
<proteinExistence type="predicted"/>
<keyword evidence="1" id="KW-0436">Ligase</keyword>
<gene>
    <name evidence="1" type="ORF">G0D16_21085</name>
</gene>
<reference evidence="1" key="1">
    <citation type="journal article" date="2018" name="Genome Biol.">
        <title>SKESA: strategic k-mer extension for scrupulous assemblies.</title>
        <authorList>
            <person name="Souvorov A."/>
            <person name="Agarwala R."/>
            <person name="Lipman D.J."/>
        </authorList>
    </citation>
    <scope>NUCLEOTIDE SEQUENCE</scope>
    <source>
        <strain evidence="1">2702-77</strain>
    </source>
</reference>
<dbReference type="EMBL" id="DAAMHO010000044">
    <property type="protein sequence ID" value="HAC6696686.1"/>
    <property type="molecule type" value="Genomic_DNA"/>
</dbReference>
<dbReference type="EC" id="6.3.3.3" evidence="1"/>
<dbReference type="AlphaFoldDB" id="A0A702BTD1"/>